<dbReference type="Proteomes" id="UP000324585">
    <property type="component" value="Unassembled WGS sequence"/>
</dbReference>
<dbReference type="OrthoDB" id="5858at2759"/>
<evidence type="ECO:0000313" key="9">
    <source>
        <dbReference type="Proteomes" id="UP000324585"/>
    </source>
</evidence>
<comment type="subcellular location">
    <subcellularLocation>
        <location evidence="1">Membrane</location>
        <topology evidence="1">Multi-pass membrane protein</topology>
    </subcellularLocation>
</comment>
<dbReference type="AlphaFoldDB" id="A0A5J4YU56"/>
<reference evidence="9" key="1">
    <citation type="journal article" date="2019" name="Nat. Commun.">
        <title>Expansion of phycobilisome linker gene families in mesophilic red algae.</title>
        <authorList>
            <person name="Lee J."/>
            <person name="Kim D."/>
            <person name="Bhattacharya D."/>
            <person name="Yoon H.S."/>
        </authorList>
    </citation>
    <scope>NUCLEOTIDE SEQUENCE [LARGE SCALE GENOMIC DNA]</scope>
    <source>
        <strain evidence="9">CCMP 1328</strain>
    </source>
</reference>
<organism evidence="8 9">
    <name type="scientific">Porphyridium purpureum</name>
    <name type="common">Red alga</name>
    <name type="synonym">Porphyridium cruentum</name>
    <dbReference type="NCBI Taxonomy" id="35688"/>
    <lineage>
        <taxon>Eukaryota</taxon>
        <taxon>Rhodophyta</taxon>
        <taxon>Bangiophyceae</taxon>
        <taxon>Porphyridiales</taxon>
        <taxon>Porphyridiaceae</taxon>
        <taxon>Porphyridium</taxon>
    </lineage>
</organism>
<keyword evidence="3 6" id="KW-0812">Transmembrane</keyword>
<dbReference type="Pfam" id="PF04117">
    <property type="entry name" value="Mpv17_PMP22"/>
    <property type="match status" value="1"/>
</dbReference>
<comment type="caution">
    <text evidence="8">The sequence shown here is derived from an EMBL/GenBank/DDBJ whole genome shotgun (WGS) entry which is preliminary data.</text>
</comment>
<evidence type="ECO:0000256" key="1">
    <source>
        <dbReference type="ARBA" id="ARBA00004141"/>
    </source>
</evidence>
<accession>A0A5J4YU56</accession>
<keyword evidence="9" id="KW-1185">Reference proteome</keyword>
<evidence type="ECO:0000256" key="7">
    <source>
        <dbReference type="SAM" id="MobiDB-lite"/>
    </source>
</evidence>
<sequence length="291" mass="31284">MAFSWSVLALARVRPHGHGACMMRPCGMRAQSVKFVRRAARAPNAGAVFFDKVPAYNPYGDDDSSDEEEDEDADSGNGGIGGGKSSGRGKGGDSGGQGGGGDFGGSDSSSPLEKLMAWYAACVRDKPLLTKVSVALVLNMIGDILAQYLTRDSGPSSGRGSFRLNLRRTLEVGLIAAVVIAPNLHGWYLFLNRAIPSGNVVQMVLLDQLVFAPYLNSAFMLALGALNGKKPAQIRRTIKDRLWPTMLMNWQLWPAAQALNFMFVPPDFQVLCVNLTAFVWSVLLSYSAHAA</sequence>
<evidence type="ECO:0000256" key="4">
    <source>
        <dbReference type="ARBA" id="ARBA00022989"/>
    </source>
</evidence>
<evidence type="ECO:0000256" key="2">
    <source>
        <dbReference type="ARBA" id="ARBA00006824"/>
    </source>
</evidence>
<dbReference type="EMBL" id="VRMN01000005">
    <property type="protein sequence ID" value="KAA8493947.1"/>
    <property type="molecule type" value="Genomic_DNA"/>
</dbReference>
<feature type="compositionally biased region" description="Gly residues" evidence="7">
    <location>
        <begin position="76"/>
        <end position="104"/>
    </location>
</feature>
<comment type="similarity">
    <text evidence="2 6">Belongs to the peroxisomal membrane protein PXMP2/4 family.</text>
</comment>
<evidence type="ECO:0000256" key="6">
    <source>
        <dbReference type="RuleBase" id="RU363053"/>
    </source>
</evidence>
<feature type="compositionally biased region" description="Acidic residues" evidence="7">
    <location>
        <begin position="60"/>
        <end position="74"/>
    </location>
</feature>
<proteinExistence type="inferred from homology"/>
<protein>
    <submittedName>
        <fullName evidence="8">Protein SYM1</fullName>
    </submittedName>
</protein>
<feature type="region of interest" description="Disordered" evidence="7">
    <location>
        <begin position="59"/>
        <end position="107"/>
    </location>
</feature>
<dbReference type="GO" id="GO:0005737">
    <property type="term" value="C:cytoplasm"/>
    <property type="evidence" value="ECO:0007669"/>
    <property type="project" value="TreeGrafter"/>
</dbReference>
<dbReference type="OMA" id="SHATCTR"/>
<dbReference type="GO" id="GO:0016020">
    <property type="term" value="C:membrane"/>
    <property type="evidence" value="ECO:0007669"/>
    <property type="project" value="UniProtKB-SubCell"/>
</dbReference>
<feature type="transmembrane region" description="Helical" evidence="6">
    <location>
        <begin position="210"/>
        <end position="229"/>
    </location>
</feature>
<evidence type="ECO:0000313" key="8">
    <source>
        <dbReference type="EMBL" id="KAA8493947.1"/>
    </source>
</evidence>
<gene>
    <name evidence="8" type="ORF">FVE85_3922</name>
</gene>
<name>A0A5J4YU56_PORPP</name>
<keyword evidence="4 6" id="KW-1133">Transmembrane helix</keyword>
<dbReference type="PANTHER" id="PTHR11266">
    <property type="entry name" value="PEROXISOMAL MEMBRANE PROTEIN 2, PXMP2 MPV17"/>
    <property type="match status" value="1"/>
</dbReference>
<dbReference type="InterPro" id="IPR007248">
    <property type="entry name" value="Mpv17_PMP22"/>
</dbReference>
<evidence type="ECO:0000256" key="3">
    <source>
        <dbReference type="ARBA" id="ARBA00022692"/>
    </source>
</evidence>
<feature type="transmembrane region" description="Helical" evidence="6">
    <location>
        <begin position="268"/>
        <end position="288"/>
    </location>
</feature>
<evidence type="ECO:0000256" key="5">
    <source>
        <dbReference type="ARBA" id="ARBA00023136"/>
    </source>
</evidence>
<keyword evidence="5 6" id="KW-0472">Membrane</keyword>
<feature type="transmembrane region" description="Helical" evidence="6">
    <location>
        <begin position="170"/>
        <end position="190"/>
    </location>
</feature>